<keyword evidence="5" id="KW-1133">Transmembrane helix</keyword>
<feature type="transmembrane region" description="Helical" evidence="5">
    <location>
        <begin position="104"/>
        <end position="122"/>
    </location>
</feature>
<keyword evidence="2" id="KW-0479">Metal-binding</keyword>
<evidence type="ECO:0000256" key="5">
    <source>
        <dbReference type="SAM" id="Phobius"/>
    </source>
</evidence>
<evidence type="ECO:0000256" key="1">
    <source>
        <dbReference type="ARBA" id="ARBA00004127"/>
    </source>
</evidence>
<dbReference type="AlphaFoldDB" id="A0A8E2ALK9"/>
<keyword evidence="3" id="KW-0460">Magnesium</keyword>
<feature type="domain" description="Cation-transporting P-type ATPase C-terminal" evidence="6">
    <location>
        <begin position="52"/>
        <end position="226"/>
    </location>
</feature>
<feature type="transmembrane region" description="Helical" evidence="5">
    <location>
        <begin position="210"/>
        <end position="229"/>
    </location>
</feature>
<dbReference type="Pfam" id="PF00689">
    <property type="entry name" value="Cation_ATPase_C"/>
    <property type="match status" value="1"/>
</dbReference>
<dbReference type="InterPro" id="IPR023298">
    <property type="entry name" value="ATPase_P-typ_TM_dom_sf"/>
</dbReference>
<name>A0A8E2ALK9_9APHY</name>
<dbReference type="PANTHER" id="PTHR24093">
    <property type="entry name" value="CATION TRANSPORTING ATPASE"/>
    <property type="match status" value="1"/>
</dbReference>
<keyword evidence="8" id="KW-1185">Reference proteome</keyword>
<dbReference type="SUPFAM" id="SSF81665">
    <property type="entry name" value="Calcium ATPase, transmembrane domain M"/>
    <property type="match status" value="1"/>
</dbReference>
<feature type="compositionally biased region" description="Polar residues" evidence="4">
    <location>
        <begin position="374"/>
        <end position="386"/>
    </location>
</feature>
<feature type="transmembrane region" description="Helical" evidence="5">
    <location>
        <begin position="30"/>
        <end position="48"/>
    </location>
</feature>
<gene>
    <name evidence="7" type="ORF">OBBRIDRAFT_439527</name>
</gene>
<dbReference type="GO" id="GO:0046872">
    <property type="term" value="F:metal ion binding"/>
    <property type="evidence" value="ECO:0007669"/>
    <property type="project" value="UniProtKB-KW"/>
</dbReference>
<proteinExistence type="predicted"/>
<dbReference type="InterPro" id="IPR006068">
    <property type="entry name" value="ATPase_P-typ_cation-transptr_C"/>
</dbReference>
<comment type="subcellular location">
    <subcellularLocation>
        <location evidence="1">Endomembrane system</location>
        <topology evidence="1">Multi-pass membrane protein</topology>
    </subcellularLocation>
</comment>
<dbReference type="GO" id="GO:0006874">
    <property type="term" value="P:intracellular calcium ion homeostasis"/>
    <property type="evidence" value="ECO:0007669"/>
    <property type="project" value="TreeGrafter"/>
</dbReference>
<dbReference type="Gene3D" id="1.20.1110.10">
    <property type="entry name" value="Calcium-transporting ATPase, transmembrane domain"/>
    <property type="match status" value="1"/>
</dbReference>
<dbReference type="EMBL" id="KV722727">
    <property type="protein sequence ID" value="OCH84089.1"/>
    <property type="molecule type" value="Genomic_DNA"/>
</dbReference>
<evidence type="ECO:0000256" key="4">
    <source>
        <dbReference type="SAM" id="MobiDB-lite"/>
    </source>
</evidence>
<evidence type="ECO:0000313" key="7">
    <source>
        <dbReference type="EMBL" id="OCH84089.1"/>
    </source>
</evidence>
<keyword evidence="5" id="KW-0812">Transmembrane</keyword>
<evidence type="ECO:0000259" key="6">
    <source>
        <dbReference type="Pfam" id="PF00689"/>
    </source>
</evidence>
<feature type="transmembrane region" description="Helical" evidence="5">
    <location>
        <begin position="176"/>
        <end position="198"/>
    </location>
</feature>
<sequence>MDDNFASIVKAIMWGRCVNDAVRKFLQFQVSTNVTAVIITFVSAVASTEEASVLSAVQLLWINIIMDTFAALALATDPASPALLDRKPDKKTAPLFSVDMYKQIIGQSIYQTTIILIFHFLGNRILGLDNSSHSDSVVQTLVFNIFVFAQIFNSFNCRCLDKRLNIFEGMFRNYHFMAITLIEIAVQILIVFVGGSAFQVTRIGGREWGIGLALGIVSMPLGALIRCIPNEPVERFFIKIRLLRNPEALPTISPEGEWNAAIERIRDNLNTFAHVRGGRMRASSYIGKSRKAPLNREARVSVQSLMTMVPTLVATSIGAGWAPQTPSDLCYPAPFDPSQSSAALWEGKVQVHPDTRSDDPILEQLGLLPPAVQRESSGSGKSSVNAEGSGVDVGTHPAWESHEDTLRNPQTSPSRSGGDTLPECSSSGSVNRDNHLDALSLRGHRHSESEESDPSASDKRSSYEHPLSLGSHELVRPS</sequence>
<reference evidence="7 8" key="1">
    <citation type="submission" date="2016-07" db="EMBL/GenBank/DDBJ databases">
        <title>Draft genome of the white-rot fungus Obba rivulosa 3A-2.</title>
        <authorList>
            <consortium name="DOE Joint Genome Institute"/>
            <person name="Miettinen O."/>
            <person name="Riley R."/>
            <person name="Acob R."/>
            <person name="Barry K."/>
            <person name="Cullen D."/>
            <person name="De Vries R."/>
            <person name="Hainaut M."/>
            <person name="Hatakka A."/>
            <person name="Henrissat B."/>
            <person name="Hilden K."/>
            <person name="Kuo R."/>
            <person name="Labutti K."/>
            <person name="Lipzen A."/>
            <person name="Makela M.R."/>
            <person name="Sandor L."/>
            <person name="Spatafora J.W."/>
            <person name="Grigoriev I.V."/>
            <person name="Hibbett D.S."/>
        </authorList>
    </citation>
    <scope>NUCLEOTIDE SEQUENCE [LARGE SCALE GENOMIC DNA]</scope>
    <source>
        <strain evidence="7 8">3A-2</strain>
    </source>
</reference>
<dbReference type="Proteomes" id="UP000250043">
    <property type="component" value="Unassembled WGS sequence"/>
</dbReference>
<feature type="transmembrane region" description="Helical" evidence="5">
    <location>
        <begin position="60"/>
        <end position="84"/>
    </location>
</feature>
<organism evidence="7 8">
    <name type="scientific">Obba rivulosa</name>
    <dbReference type="NCBI Taxonomy" id="1052685"/>
    <lineage>
        <taxon>Eukaryota</taxon>
        <taxon>Fungi</taxon>
        <taxon>Dikarya</taxon>
        <taxon>Basidiomycota</taxon>
        <taxon>Agaricomycotina</taxon>
        <taxon>Agaricomycetes</taxon>
        <taxon>Polyporales</taxon>
        <taxon>Gelatoporiaceae</taxon>
        <taxon>Obba</taxon>
    </lineage>
</organism>
<feature type="compositionally biased region" description="Polar residues" evidence="4">
    <location>
        <begin position="407"/>
        <end position="431"/>
    </location>
</feature>
<feature type="region of interest" description="Disordered" evidence="4">
    <location>
        <begin position="372"/>
        <end position="478"/>
    </location>
</feature>
<dbReference type="PANTHER" id="PTHR24093:SF369">
    <property type="entry name" value="CALCIUM-TRANSPORTING ATPASE"/>
    <property type="match status" value="1"/>
</dbReference>
<evidence type="ECO:0000256" key="2">
    <source>
        <dbReference type="ARBA" id="ARBA00022723"/>
    </source>
</evidence>
<keyword evidence="5" id="KW-0472">Membrane</keyword>
<protein>
    <submittedName>
        <fullName evidence="7">Calcium ATPase</fullName>
    </submittedName>
</protein>
<dbReference type="GO" id="GO:0012505">
    <property type="term" value="C:endomembrane system"/>
    <property type="evidence" value="ECO:0007669"/>
    <property type="project" value="UniProtKB-SubCell"/>
</dbReference>
<feature type="transmembrane region" description="Helical" evidence="5">
    <location>
        <begin position="137"/>
        <end position="155"/>
    </location>
</feature>
<evidence type="ECO:0000256" key="3">
    <source>
        <dbReference type="ARBA" id="ARBA00022842"/>
    </source>
</evidence>
<dbReference type="OrthoDB" id="3352408at2759"/>
<dbReference type="GO" id="GO:0005886">
    <property type="term" value="C:plasma membrane"/>
    <property type="evidence" value="ECO:0007669"/>
    <property type="project" value="TreeGrafter"/>
</dbReference>
<accession>A0A8E2ALK9</accession>
<evidence type="ECO:0000313" key="8">
    <source>
        <dbReference type="Proteomes" id="UP000250043"/>
    </source>
</evidence>
<dbReference type="GO" id="GO:0005388">
    <property type="term" value="F:P-type calcium transporter activity"/>
    <property type="evidence" value="ECO:0007669"/>
    <property type="project" value="TreeGrafter"/>
</dbReference>